<dbReference type="EMBL" id="LBMM01009860">
    <property type="protein sequence ID" value="KMQ87833.1"/>
    <property type="molecule type" value="Genomic_DNA"/>
</dbReference>
<name>A0A0J7KBU6_LASNI</name>
<dbReference type="PaxDb" id="67767-A0A0J7KBU6"/>
<reference evidence="1 2" key="1">
    <citation type="submission" date="2015-04" db="EMBL/GenBank/DDBJ databases">
        <title>Lasius niger genome sequencing.</title>
        <authorList>
            <person name="Konorov E.A."/>
            <person name="Nikitin M.A."/>
            <person name="Kirill M.V."/>
            <person name="Chang P."/>
        </authorList>
    </citation>
    <scope>NUCLEOTIDE SEQUENCE [LARGE SCALE GENOMIC DNA]</scope>
    <source>
        <tissue evidence="1">Whole</tissue>
    </source>
</reference>
<proteinExistence type="predicted"/>
<dbReference type="SUPFAM" id="SSF53098">
    <property type="entry name" value="Ribonuclease H-like"/>
    <property type="match status" value="1"/>
</dbReference>
<dbReference type="Proteomes" id="UP000036403">
    <property type="component" value="Unassembled WGS sequence"/>
</dbReference>
<evidence type="ECO:0000313" key="1">
    <source>
        <dbReference type="EMBL" id="KMQ87833.1"/>
    </source>
</evidence>
<organism evidence="1 2">
    <name type="scientific">Lasius niger</name>
    <name type="common">Black garden ant</name>
    <dbReference type="NCBI Taxonomy" id="67767"/>
    <lineage>
        <taxon>Eukaryota</taxon>
        <taxon>Metazoa</taxon>
        <taxon>Ecdysozoa</taxon>
        <taxon>Arthropoda</taxon>
        <taxon>Hexapoda</taxon>
        <taxon>Insecta</taxon>
        <taxon>Pterygota</taxon>
        <taxon>Neoptera</taxon>
        <taxon>Endopterygota</taxon>
        <taxon>Hymenoptera</taxon>
        <taxon>Apocrita</taxon>
        <taxon>Aculeata</taxon>
        <taxon>Formicoidea</taxon>
        <taxon>Formicidae</taxon>
        <taxon>Formicinae</taxon>
        <taxon>Lasius</taxon>
        <taxon>Lasius</taxon>
    </lineage>
</organism>
<sequence>MPIDVESGTRFGVDFNEHQLKNFFKEQHNLRDDLIVVYTDGSKNEVNISVGCSFYIEQEEMVFTMSLDSNASVFTAEACAIAKALLWLLEKKCSEDILIYCRCSVLFELHEGAPVNHVFRA</sequence>
<protein>
    <submittedName>
        <fullName evidence="1">Pol-like protein</fullName>
    </submittedName>
</protein>
<dbReference type="AlphaFoldDB" id="A0A0J7KBU6"/>
<dbReference type="GO" id="GO:0003676">
    <property type="term" value="F:nucleic acid binding"/>
    <property type="evidence" value="ECO:0007669"/>
    <property type="project" value="InterPro"/>
</dbReference>
<dbReference type="Gene3D" id="3.30.420.10">
    <property type="entry name" value="Ribonuclease H-like superfamily/Ribonuclease H"/>
    <property type="match status" value="1"/>
</dbReference>
<gene>
    <name evidence="1" type="ORF">RF55_12787</name>
</gene>
<evidence type="ECO:0000313" key="2">
    <source>
        <dbReference type="Proteomes" id="UP000036403"/>
    </source>
</evidence>
<accession>A0A0J7KBU6</accession>
<dbReference type="InterPro" id="IPR012337">
    <property type="entry name" value="RNaseH-like_sf"/>
</dbReference>
<keyword evidence="2" id="KW-1185">Reference proteome</keyword>
<comment type="caution">
    <text evidence="1">The sequence shown here is derived from an EMBL/GenBank/DDBJ whole genome shotgun (WGS) entry which is preliminary data.</text>
</comment>
<dbReference type="InterPro" id="IPR036397">
    <property type="entry name" value="RNaseH_sf"/>
</dbReference>
<dbReference type="OrthoDB" id="6769383at2759"/>